<protein>
    <submittedName>
        <fullName evidence="2">Uncharacterized protein</fullName>
    </submittedName>
</protein>
<comment type="caution">
    <text evidence="2">The sequence shown here is derived from an EMBL/GenBank/DDBJ whole genome shotgun (WGS) entry which is preliminary data.</text>
</comment>
<evidence type="ECO:0000313" key="3">
    <source>
        <dbReference type="Proteomes" id="UP000274358"/>
    </source>
</evidence>
<accession>A0A3S0RLL8</accession>
<proteinExistence type="predicted"/>
<name>A0A3S0RLL8_9GAMM</name>
<feature type="compositionally biased region" description="Low complexity" evidence="1">
    <location>
        <begin position="8"/>
        <end position="32"/>
    </location>
</feature>
<dbReference type="EMBL" id="RYYV01000004">
    <property type="protein sequence ID" value="RUL77530.1"/>
    <property type="molecule type" value="Genomic_DNA"/>
</dbReference>
<dbReference type="AlphaFoldDB" id="A0A3S0RLL8"/>
<sequence length="126" mass="13595">MSEDARALTPLPTPTTDTSAPVDPAGARAPAEAAEERADPSFSQLEKLLMMVAFDPAFAERLIAYGETAKTRYAFEFEEGALLDQLMSHHGAGMRAMQNVLRATIDTCECLARENAKLGGPIRRGV</sequence>
<gene>
    <name evidence="2" type="ORF">EKH80_06485</name>
</gene>
<evidence type="ECO:0000256" key="1">
    <source>
        <dbReference type="SAM" id="MobiDB-lite"/>
    </source>
</evidence>
<keyword evidence="3" id="KW-1185">Reference proteome</keyword>
<evidence type="ECO:0000313" key="2">
    <source>
        <dbReference type="EMBL" id="RUL77530.1"/>
    </source>
</evidence>
<organism evidence="2 3">
    <name type="scientific">Dyella choica</name>
    <dbReference type="NCBI Taxonomy" id="1927959"/>
    <lineage>
        <taxon>Bacteria</taxon>
        <taxon>Pseudomonadati</taxon>
        <taxon>Pseudomonadota</taxon>
        <taxon>Gammaproteobacteria</taxon>
        <taxon>Lysobacterales</taxon>
        <taxon>Rhodanobacteraceae</taxon>
        <taxon>Dyella</taxon>
    </lineage>
</organism>
<dbReference type="Proteomes" id="UP000274358">
    <property type="component" value="Unassembled WGS sequence"/>
</dbReference>
<feature type="region of interest" description="Disordered" evidence="1">
    <location>
        <begin position="1"/>
        <end position="39"/>
    </location>
</feature>
<reference evidence="2 3" key="1">
    <citation type="submission" date="2018-12" db="EMBL/GenBank/DDBJ databases">
        <title>Dyella dinghuensis sp. nov. DHOA06 and Dyella choica sp. nov. 4M-K27, isolated from forest soil.</title>
        <authorList>
            <person name="Qiu L.-H."/>
            <person name="Gao Z.-H."/>
        </authorList>
    </citation>
    <scope>NUCLEOTIDE SEQUENCE [LARGE SCALE GENOMIC DNA]</scope>
    <source>
        <strain evidence="2 3">4M-K27</strain>
    </source>
</reference>
<dbReference type="RefSeq" id="WP_126683925.1">
    <property type="nucleotide sequence ID" value="NZ_RYYV01000004.1"/>
</dbReference>